<keyword evidence="1" id="KW-0769">Symport</keyword>
<evidence type="ECO:0000313" key="3">
    <source>
        <dbReference type="EMBL" id="MBB5175525.1"/>
    </source>
</evidence>
<keyword evidence="1" id="KW-0915">Sodium</keyword>
<accession>A0A9Q2CYN6</accession>
<dbReference type="AlphaFoldDB" id="A0A9Q2CYN6"/>
<dbReference type="EMBL" id="JACHHF010000002">
    <property type="protein sequence ID" value="MBB5175525.1"/>
    <property type="molecule type" value="Genomic_DNA"/>
</dbReference>
<dbReference type="NCBIfam" id="TIGR00210">
    <property type="entry name" value="gltS"/>
    <property type="match status" value="1"/>
</dbReference>
<comment type="similarity">
    <text evidence="1">Belongs to the glutamate:Na(+) symporter (ESS) (TC 2.A.27) family.</text>
</comment>
<sequence>MVLELNEITTVLLAFLVYLFGDFLTKKIKILYRFAIPAPVVGGLLVAILILILSNTNIVTIKLDTSFQSLFMIAFFTTIGLGASFALVKLGGKLLVIYWLAAGVIAILQNVVGVSVAKLFNLDPLFGVVLGTAAMEGGHGGVTAYGTTLEQMGVDGALSIGLAAATFGLIAGGLIGGPIVQHLIRKYDLKPSIDDKKVNLDDYDEDFEGDGAVTATTSQFIYTSTVIVFCMAVGTYLGDMFTEATGFSLPGYVGAMFVAVLIRNIIDRSKPEVLNLKVNSLVGEVTLAIFLSMALMSINLGEISGNVLPIIVALILQVALMAIFASTILFRLLGKDYDSAIMVAGFIGHGLGATPNAMANMHSVTQQHGMSHKAFLIVPIVGAFLIEVLTVPIILATINLFS</sequence>
<dbReference type="Proteomes" id="UP000579136">
    <property type="component" value="Unassembled WGS sequence"/>
</dbReference>
<keyword evidence="1" id="KW-0813">Transport</keyword>
<dbReference type="HAMAP" id="MF_02062">
    <property type="entry name" value="GltS"/>
    <property type="match status" value="1"/>
</dbReference>
<feature type="transmembrane region" description="Helical" evidence="1">
    <location>
        <begin position="220"/>
        <end position="237"/>
    </location>
</feature>
<dbReference type="GO" id="GO:0015501">
    <property type="term" value="F:glutamate:sodium symporter activity"/>
    <property type="evidence" value="ECO:0007669"/>
    <property type="project" value="UniProtKB-UniRule"/>
</dbReference>
<gene>
    <name evidence="3" type="ORF">HNQ45_000395</name>
</gene>
<dbReference type="InterPro" id="IPR004445">
    <property type="entry name" value="GltS"/>
</dbReference>
<dbReference type="Pfam" id="PF03616">
    <property type="entry name" value="Glt_symporter"/>
    <property type="match status" value="1"/>
</dbReference>
<keyword evidence="1" id="KW-0739">Sodium transport</keyword>
<dbReference type="GO" id="GO:0015813">
    <property type="term" value="P:L-glutamate transmembrane transport"/>
    <property type="evidence" value="ECO:0007669"/>
    <property type="project" value="UniProtKB-UniRule"/>
</dbReference>
<dbReference type="RefSeq" id="WP_183672946.1">
    <property type="nucleotide sequence ID" value="NZ_CBCRYX010000001.1"/>
</dbReference>
<feature type="transmembrane region" description="Helical" evidence="1">
    <location>
        <begin position="374"/>
        <end position="401"/>
    </location>
</feature>
<keyword evidence="1" id="KW-1003">Cell membrane</keyword>
<keyword evidence="1" id="KW-0472">Membrane</keyword>
<keyword evidence="4" id="KW-1185">Reference proteome</keyword>
<feature type="transmembrane region" description="Helical" evidence="1">
    <location>
        <begin position="157"/>
        <end position="180"/>
    </location>
</feature>
<organism evidence="3 4">
    <name type="scientific">Nosocomiicoccus ampullae</name>
    <dbReference type="NCBI Taxonomy" id="489910"/>
    <lineage>
        <taxon>Bacteria</taxon>
        <taxon>Bacillati</taxon>
        <taxon>Bacillota</taxon>
        <taxon>Bacilli</taxon>
        <taxon>Bacillales</taxon>
        <taxon>Staphylococcaceae</taxon>
        <taxon>Nosocomiicoccus</taxon>
    </lineage>
</organism>
<evidence type="ECO:0000256" key="1">
    <source>
        <dbReference type="HAMAP-Rule" id="MF_02062"/>
    </source>
</evidence>
<feature type="transmembrane region" description="Helical" evidence="1">
    <location>
        <begin position="249"/>
        <end position="266"/>
    </location>
</feature>
<dbReference type="PANTHER" id="PTHR36178:SF1">
    <property type="entry name" value="SODIUM_GLUTAMATE SYMPORTER"/>
    <property type="match status" value="1"/>
</dbReference>
<keyword evidence="1" id="KW-0029">Amino-acid transport</keyword>
<feature type="transmembrane region" description="Helical" evidence="1">
    <location>
        <begin position="278"/>
        <end position="298"/>
    </location>
</feature>
<keyword evidence="1" id="KW-0812">Transmembrane</keyword>
<proteinExistence type="inferred from homology"/>
<feature type="transmembrane region" description="Helical" evidence="1">
    <location>
        <begin position="310"/>
        <end position="330"/>
    </location>
</feature>
<protein>
    <recommendedName>
        <fullName evidence="1 2">Sodium/glutamate symporter</fullName>
    </recommendedName>
</protein>
<feature type="transmembrane region" description="Helical" evidence="1">
    <location>
        <begin position="337"/>
        <end position="354"/>
    </location>
</feature>
<keyword evidence="1" id="KW-1133">Transmembrane helix</keyword>
<feature type="transmembrane region" description="Helical" evidence="1">
    <location>
        <begin position="66"/>
        <end position="88"/>
    </location>
</feature>
<name>A0A9Q2CYN6_9STAP</name>
<comment type="caution">
    <text evidence="3">The sequence shown here is derived from an EMBL/GenBank/DDBJ whole genome shotgun (WGS) entry which is preliminary data.</text>
</comment>
<dbReference type="GO" id="GO:0005886">
    <property type="term" value="C:plasma membrane"/>
    <property type="evidence" value="ECO:0007669"/>
    <property type="project" value="UniProtKB-SubCell"/>
</dbReference>
<reference evidence="3 4" key="1">
    <citation type="submission" date="2020-08" db="EMBL/GenBank/DDBJ databases">
        <title>Genomic Encyclopedia of Type Strains, Phase IV (KMG-IV): sequencing the most valuable type-strain genomes for metagenomic binning, comparative biology and taxonomic classification.</title>
        <authorList>
            <person name="Goeker M."/>
        </authorList>
    </citation>
    <scope>NUCLEOTIDE SEQUENCE [LARGE SCALE GENOMIC DNA]</scope>
    <source>
        <strain evidence="3 4">DSM 19163</strain>
    </source>
</reference>
<evidence type="ECO:0000313" key="4">
    <source>
        <dbReference type="Proteomes" id="UP000579136"/>
    </source>
</evidence>
<evidence type="ECO:0000256" key="2">
    <source>
        <dbReference type="NCBIfam" id="TIGR00210"/>
    </source>
</evidence>
<comment type="subcellular location">
    <subcellularLocation>
        <location evidence="1">Cell membrane</location>
        <topology evidence="1">Multi-pass membrane protein</topology>
    </subcellularLocation>
</comment>
<dbReference type="PANTHER" id="PTHR36178">
    <property type="entry name" value="SLR0625 PROTEIN"/>
    <property type="match status" value="1"/>
</dbReference>
<feature type="transmembrane region" description="Helical" evidence="1">
    <location>
        <begin position="95"/>
        <end position="117"/>
    </location>
</feature>
<feature type="transmembrane region" description="Helical" evidence="1">
    <location>
        <begin position="31"/>
        <end position="54"/>
    </location>
</feature>
<keyword evidence="1" id="KW-0406">Ion transport</keyword>
<feature type="transmembrane region" description="Helical" evidence="1">
    <location>
        <begin position="6"/>
        <end position="24"/>
    </location>
</feature>
<comment type="function">
    <text evidence="1">Catalyzes the sodium-dependent transport of glutamate.</text>
</comment>